<dbReference type="RefSeq" id="WP_013418348.1">
    <property type="nucleotide sequence ID" value="NZ_JAEMUK010000006.1"/>
</dbReference>
<dbReference type="Proteomes" id="UP000623250">
    <property type="component" value="Unassembled WGS sequence"/>
</dbReference>
<protein>
    <submittedName>
        <fullName evidence="3">Phasin family protein</fullName>
    </submittedName>
</protein>
<evidence type="ECO:0000313" key="3">
    <source>
        <dbReference type="EMBL" id="MBJ7542422.1"/>
    </source>
</evidence>
<gene>
    <name evidence="3" type="ORF">JDN41_02505</name>
</gene>
<comment type="caution">
    <text evidence="3">The sequence shown here is derived from an EMBL/GenBank/DDBJ whole genome shotgun (WGS) entry which is preliminary data.</text>
</comment>
<evidence type="ECO:0000313" key="4">
    <source>
        <dbReference type="Proteomes" id="UP000623250"/>
    </source>
</evidence>
<dbReference type="AlphaFoldDB" id="A0A8I1GGE1"/>
<feature type="domain" description="Phasin" evidence="2">
    <location>
        <begin position="31"/>
        <end position="127"/>
    </location>
</feature>
<evidence type="ECO:0000256" key="1">
    <source>
        <dbReference type="SAM" id="MobiDB-lite"/>
    </source>
</evidence>
<evidence type="ECO:0000259" key="2">
    <source>
        <dbReference type="Pfam" id="PF09361"/>
    </source>
</evidence>
<name>A0A8I1GGE1_9HYPH</name>
<dbReference type="Pfam" id="PF09361">
    <property type="entry name" value="Phasin_2"/>
    <property type="match status" value="1"/>
</dbReference>
<reference evidence="3 4" key="1">
    <citation type="submission" date="2020-12" db="EMBL/GenBank/DDBJ databases">
        <title>Revised draft genomes of Rhodomicrobium vannielii ATCC 17100 and Rhodomicrobium udaipurense JA643.</title>
        <authorList>
            <person name="Conners E.M."/>
            <person name="Davenport E.J."/>
            <person name="Bose A."/>
        </authorList>
    </citation>
    <scope>NUCLEOTIDE SEQUENCE [LARGE SCALE GENOMIC DNA]</scope>
    <source>
        <strain evidence="3 4">JA643</strain>
    </source>
</reference>
<keyword evidence="4" id="KW-1185">Reference proteome</keyword>
<dbReference type="EMBL" id="JAEMUK010000006">
    <property type="protein sequence ID" value="MBJ7542422.1"/>
    <property type="molecule type" value="Genomic_DNA"/>
</dbReference>
<proteinExistence type="predicted"/>
<dbReference type="InterPro" id="IPR018968">
    <property type="entry name" value="Phasin"/>
</dbReference>
<accession>A0A8I1GGE1</accession>
<feature type="region of interest" description="Disordered" evidence="1">
    <location>
        <begin position="125"/>
        <end position="145"/>
    </location>
</feature>
<organism evidence="3 4">
    <name type="scientific">Rhodomicrobium udaipurense</name>
    <dbReference type="NCBI Taxonomy" id="1202716"/>
    <lineage>
        <taxon>Bacteria</taxon>
        <taxon>Pseudomonadati</taxon>
        <taxon>Pseudomonadota</taxon>
        <taxon>Alphaproteobacteria</taxon>
        <taxon>Hyphomicrobiales</taxon>
        <taxon>Hyphomicrobiaceae</taxon>
        <taxon>Rhodomicrobium</taxon>
    </lineage>
</organism>
<sequence length="145" mass="15823">MTNTPNFGELPDSVRSILKTSIEQAQKAFDTFAASSEKLLQGVDTSSVPAADGLKQLNEKIAAFTRQNADANFSLALKLTDAKHLSEIVELQNAHLRDQMETFSHQLEELREITVKTVKEGSRAATQTVQNAANSVPSNPFYSGN</sequence>